<accession>A0A2M3ZXL0</accession>
<evidence type="ECO:0000256" key="1">
    <source>
        <dbReference type="SAM" id="SignalP"/>
    </source>
</evidence>
<feature type="chain" id="PRO_5014720819" evidence="1">
    <location>
        <begin position="24"/>
        <end position="70"/>
    </location>
</feature>
<protein>
    <submittedName>
        <fullName evidence="2">Putative secreted peptide</fullName>
    </submittedName>
</protein>
<organism evidence="2">
    <name type="scientific">Anopheles braziliensis</name>
    <dbReference type="NCBI Taxonomy" id="58242"/>
    <lineage>
        <taxon>Eukaryota</taxon>
        <taxon>Metazoa</taxon>
        <taxon>Ecdysozoa</taxon>
        <taxon>Arthropoda</taxon>
        <taxon>Hexapoda</taxon>
        <taxon>Insecta</taxon>
        <taxon>Pterygota</taxon>
        <taxon>Neoptera</taxon>
        <taxon>Endopterygota</taxon>
        <taxon>Diptera</taxon>
        <taxon>Nematocera</taxon>
        <taxon>Culicoidea</taxon>
        <taxon>Culicidae</taxon>
        <taxon>Anophelinae</taxon>
        <taxon>Anopheles</taxon>
    </lineage>
</organism>
<feature type="signal peptide" evidence="1">
    <location>
        <begin position="1"/>
        <end position="23"/>
    </location>
</feature>
<dbReference type="EMBL" id="GGFM01012449">
    <property type="protein sequence ID" value="MBW33200.1"/>
    <property type="molecule type" value="Transcribed_RNA"/>
</dbReference>
<evidence type="ECO:0000313" key="2">
    <source>
        <dbReference type="EMBL" id="MBW33200.1"/>
    </source>
</evidence>
<dbReference type="AlphaFoldDB" id="A0A2M3ZXL0"/>
<name>A0A2M3ZXL0_9DIPT</name>
<sequence length="70" mass="7477">MMVSTSVLCTLVSVLLSCGFTTATLKTDNILVNTSFTIFQIPPSTRVASVSAQLDQKTWLPGRAAPSDDE</sequence>
<keyword evidence="1" id="KW-0732">Signal</keyword>
<proteinExistence type="predicted"/>
<reference evidence="2" key="1">
    <citation type="submission" date="2018-01" db="EMBL/GenBank/DDBJ databases">
        <title>An insight into the sialome of Amazonian anophelines.</title>
        <authorList>
            <person name="Ribeiro J.M."/>
            <person name="Scarpassa V."/>
            <person name="Calvo E."/>
        </authorList>
    </citation>
    <scope>NUCLEOTIDE SEQUENCE</scope>
    <source>
        <tissue evidence="2">Salivary glands</tissue>
    </source>
</reference>